<dbReference type="PANTHER" id="PTHR45527:SF10">
    <property type="entry name" value="PYOCHELIN SYNTHASE PCHF"/>
    <property type="match status" value="1"/>
</dbReference>
<evidence type="ECO:0000259" key="3">
    <source>
        <dbReference type="PROSITE" id="PS50075"/>
    </source>
</evidence>
<dbReference type="InterPro" id="IPR001242">
    <property type="entry name" value="Condensation_dom"/>
</dbReference>
<dbReference type="PANTHER" id="PTHR45527">
    <property type="entry name" value="NONRIBOSOMAL PEPTIDE SYNTHETASE"/>
    <property type="match status" value="1"/>
</dbReference>
<dbReference type="Gene3D" id="3.30.559.10">
    <property type="entry name" value="Chloramphenicol acetyltransferase-like domain"/>
    <property type="match status" value="1"/>
</dbReference>
<evidence type="ECO:0000256" key="2">
    <source>
        <dbReference type="SAM" id="MobiDB-lite"/>
    </source>
</evidence>
<dbReference type="GO" id="GO:0031177">
    <property type="term" value="F:phosphopantetheine binding"/>
    <property type="evidence" value="ECO:0007669"/>
    <property type="project" value="TreeGrafter"/>
</dbReference>
<dbReference type="Gene3D" id="3.40.50.12780">
    <property type="entry name" value="N-terminal domain of ligase-like"/>
    <property type="match status" value="1"/>
</dbReference>
<dbReference type="InterPro" id="IPR023213">
    <property type="entry name" value="CAT-like_dom_sf"/>
</dbReference>
<sequence length="1013" mass="109953">MSGAAAIDPETVRDQIRALLPPGDTEIDAEENLIALGLDSLQVMQLINQWRCAGAEVGFSELIERPTLTAWQQLLDAAPAPILVPERQPTQSPATPFDLTDVQHANWSARQDGRPLGGSADHLYLELDGGTLDPARLERAWRALLGHHPMLRAHFDQQGRQRIAAASGCAPLALYDLRALPPRDCERRLGVIREARSQRRLAVERGEVAGLALSLLPDGSSRVHVDLDRLVADIESLRILLRDLATFYTGQGAPPSSSAQWHFASYLKTLEARLAPRHAVDRDYWMTRARSLPDGPRLPLRQPPETLERPHFRRRHHRLDAAAWQRLGERAQARGLTPALVLATAYAEVLACWSATPGFTLNLPLLERHDDLPGTAEAVADFTRLLLLEVDCSTPVDFASRAARLQRRFHADMAHASYCGARVLRERTPPRDDGGRAVPVVFACHLGAPLLDDDTRAILGGLGQLRLQTARAWLNHQVHEQDDALLLAWEALEALFPDGVIEAMFNAYVDLIERLAHSETAWTEPFTPQLPEAQRRTRAEVNATALALRPRLLHGGLFATARRRPERPALIDGEQVIGYGELATEALCIAAWLRAEGLAPGDAVAISLPRGRAQIAAVFGVLAAGGCYVPIDIARPTTWRTRVIERAGAGLVLDPATIDRARAHPPLPAPLPRAPSSVAYVLFDPTAPDQPVGVEVSHLAAANTLDAINLRYGVGAGDRALAVSALDLDLSVYDLFGPSQVGAALVCVPETAAHDVAVWQALIARHRVTLWNSLPEQLDRLLERVEHAATPLGLRLALVSRGRIARDLATRIATASAGGCRMVALQGMCATAIWSSLFEPTPEPLADRDSIPYGRPLPNQCYRVVDAQGRDCPDWVPGELWIGGAGLANGYRGAAEHAVGRFVTAAGARWYRTGDRGRYRPDGLLERLGHAEQLAAPDTIGSALGASRATSESDTHQAAPPPGSADQTDAPRARGHGPSPMQRHPGHEAPGGGAMRRKRRAVPARSKESRQHP</sequence>
<protein>
    <submittedName>
        <fullName evidence="4">Enantio-pyochelin synthetase E</fullName>
    </submittedName>
</protein>
<dbReference type="Pfam" id="PF00668">
    <property type="entry name" value="Condensation"/>
    <property type="match status" value="1"/>
</dbReference>
<proteinExistence type="predicted"/>
<dbReference type="AlphaFoldDB" id="W0E3Z0"/>
<dbReference type="Pfam" id="PF00501">
    <property type="entry name" value="AMP-binding"/>
    <property type="match status" value="2"/>
</dbReference>
<dbReference type="KEGG" id="mpur:MARPU_08730"/>
<dbReference type="InterPro" id="IPR009081">
    <property type="entry name" value="PP-bd_ACP"/>
</dbReference>
<organism evidence="4 5">
    <name type="scientific">Marichromatium purpuratum 984</name>
    <dbReference type="NCBI Taxonomy" id="765910"/>
    <lineage>
        <taxon>Bacteria</taxon>
        <taxon>Pseudomonadati</taxon>
        <taxon>Pseudomonadota</taxon>
        <taxon>Gammaproteobacteria</taxon>
        <taxon>Chromatiales</taxon>
        <taxon>Chromatiaceae</taxon>
        <taxon>Marichromatium</taxon>
    </lineage>
</organism>
<dbReference type="InterPro" id="IPR036736">
    <property type="entry name" value="ACP-like_sf"/>
</dbReference>
<dbReference type="GO" id="GO:0003824">
    <property type="term" value="F:catalytic activity"/>
    <property type="evidence" value="ECO:0007669"/>
    <property type="project" value="InterPro"/>
</dbReference>
<dbReference type="InterPro" id="IPR057737">
    <property type="entry name" value="Condensation_MtbB-like"/>
</dbReference>
<reference evidence="4 5" key="1">
    <citation type="submission" date="2013-12" db="EMBL/GenBank/DDBJ databases">
        <authorList>
            <consortium name="DOE Joint Genome Institute"/>
            <person name="Bryant D.A."/>
            <person name="Huntemann M."/>
            <person name="Han J."/>
            <person name="Chen A."/>
            <person name="Kyrpides N."/>
            <person name="Mavromatis K."/>
            <person name="Markowitz V."/>
            <person name="Palaniappan K."/>
            <person name="Ivanova N."/>
            <person name="Schaumberg A."/>
            <person name="Pati A."/>
            <person name="Liolios K."/>
            <person name="Nordberg H.P."/>
            <person name="Cantor M.N."/>
            <person name="Hua S.X."/>
            <person name="Woyke T."/>
        </authorList>
    </citation>
    <scope>NUCLEOTIDE SEQUENCE [LARGE SCALE GENOMIC DNA]</scope>
    <source>
        <strain evidence="4 5">984</strain>
    </source>
</reference>
<feature type="domain" description="Carrier" evidence="3">
    <location>
        <begin position="2"/>
        <end position="79"/>
    </location>
</feature>
<evidence type="ECO:0000313" key="4">
    <source>
        <dbReference type="EMBL" id="AHF03939.1"/>
    </source>
</evidence>
<gene>
    <name evidence="4" type="ORF">MARPU_08730</name>
</gene>
<dbReference type="SUPFAM" id="SSF47336">
    <property type="entry name" value="ACP-like"/>
    <property type="match status" value="1"/>
</dbReference>
<dbReference type="Proteomes" id="UP000005275">
    <property type="component" value="Chromosome"/>
</dbReference>
<dbReference type="GO" id="GO:0043041">
    <property type="term" value="P:amino acid activation for nonribosomal peptide biosynthetic process"/>
    <property type="evidence" value="ECO:0007669"/>
    <property type="project" value="TreeGrafter"/>
</dbReference>
<dbReference type="Gene3D" id="1.10.1200.10">
    <property type="entry name" value="ACP-like"/>
    <property type="match status" value="1"/>
</dbReference>
<dbReference type="SUPFAM" id="SSF56801">
    <property type="entry name" value="Acetyl-CoA synthetase-like"/>
    <property type="match status" value="1"/>
</dbReference>
<dbReference type="InterPro" id="IPR000873">
    <property type="entry name" value="AMP-dep_synth/lig_dom"/>
</dbReference>
<dbReference type="GO" id="GO:0044550">
    <property type="term" value="P:secondary metabolite biosynthetic process"/>
    <property type="evidence" value="ECO:0007669"/>
    <property type="project" value="TreeGrafter"/>
</dbReference>
<dbReference type="RefSeq" id="WP_005224129.1">
    <property type="nucleotide sequence ID" value="NZ_CP007031.1"/>
</dbReference>
<evidence type="ECO:0000256" key="1">
    <source>
        <dbReference type="ARBA" id="ARBA00022598"/>
    </source>
</evidence>
<dbReference type="HOGENOM" id="CLU_000022_2_15_6"/>
<dbReference type="Gene3D" id="3.30.559.30">
    <property type="entry name" value="Nonribosomal peptide synthetase, condensation domain"/>
    <property type="match status" value="1"/>
</dbReference>
<dbReference type="PROSITE" id="PS50075">
    <property type="entry name" value="CARRIER"/>
    <property type="match status" value="1"/>
</dbReference>
<keyword evidence="1" id="KW-0436">Ligase</keyword>
<dbReference type="FunFam" id="3.30.559.10:FF:000023">
    <property type="entry name" value="Non-ribosomal peptide synthetase"/>
    <property type="match status" value="1"/>
</dbReference>
<evidence type="ECO:0000313" key="5">
    <source>
        <dbReference type="Proteomes" id="UP000005275"/>
    </source>
</evidence>
<accession>W0E3Z0</accession>
<dbReference type="SUPFAM" id="SSF52777">
    <property type="entry name" value="CoA-dependent acyltransferases"/>
    <property type="match status" value="2"/>
</dbReference>
<dbReference type="STRING" id="765910.MARPU_08730"/>
<name>W0E3Z0_MARPU</name>
<dbReference type="OrthoDB" id="5747633at2"/>
<dbReference type="InterPro" id="IPR042099">
    <property type="entry name" value="ANL_N_sf"/>
</dbReference>
<dbReference type="Pfam" id="PF00550">
    <property type="entry name" value="PP-binding"/>
    <property type="match status" value="1"/>
</dbReference>
<dbReference type="EMBL" id="CP007031">
    <property type="protein sequence ID" value="AHF03939.1"/>
    <property type="molecule type" value="Genomic_DNA"/>
</dbReference>
<dbReference type="GO" id="GO:0005737">
    <property type="term" value="C:cytoplasm"/>
    <property type="evidence" value="ECO:0007669"/>
    <property type="project" value="TreeGrafter"/>
</dbReference>
<dbReference type="eggNOG" id="COG1020">
    <property type="taxonomic scope" value="Bacteria"/>
</dbReference>
<dbReference type="CDD" id="cd19535">
    <property type="entry name" value="Cyc_NRPS"/>
    <property type="match status" value="1"/>
</dbReference>
<keyword evidence="5" id="KW-1185">Reference proteome</keyword>
<feature type="region of interest" description="Disordered" evidence="2">
    <location>
        <begin position="944"/>
        <end position="1013"/>
    </location>
</feature>